<evidence type="ECO:0000256" key="5">
    <source>
        <dbReference type="ARBA" id="ARBA00022692"/>
    </source>
</evidence>
<dbReference type="InterPro" id="IPR017972">
    <property type="entry name" value="Cyt_P450_CS"/>
</dbReference>
<keyword evidence="10 12" id="KW-0503">Monooxygenase</keyword>
<dbReference type="EMBL" id="JOMC01000195">
    <property type="protein sequence ID" value="KIA75419.1"/>
    <property type="molecule type" value="Genomic_DNA"/>
</dbReference>
<dbReference type="InterPro" id="IPR036396">
    <property type="entry name" value="Cyt_P450_sf"/>
</dbReference>
<dbReference type="Gene3D" id="1.10.630.10">
    <property type="entry name" value="Cytochrome P450"/>
    <property type="match status" value="1"/>
</dbReference>
<comment type="caution">
    <text evidence="14">The sequence shown here is derived from an EMBL/GenBank/DDBJ whole genome shotgun (WGS) entry which is preliminary data.</text>
</comment>
<comment type="subcellular location">
    <subcellularLocation>
        <location evidence="2">Membrane</location>
        <topology evidence="2">Single-pass membrane protein</topology>
    </subcellularLocation>
</comment>
<feature type="region of interest" description="Disordered" evidence="13">
    <location>
        <begin position="276"/>
        <end position="295"/>
    </location>
</feature>
<evidence type="ECO:0000256" key="2">
    <source>
        <dbReference type="ARBA" id="ARBA00004167"/>
    </source>
</evidence>
<dbReference type="GO" id="GO:0019748">
    <property type="term" value="P:secondary metabolic process"/>
    <property type="evidence" value="ECO:0007669"/>
    <property type="project" value="UniProtKB-ARBA"/>
</dbReference>
<evidence type="ECO:0000313" key="15">
    <source>
        <dbReference type="Proteomes" id="UP000053475"/>
    </source>
</evidence>
<evidence type="ECO:0000256" key="9">
    <source>
        <dbReference type="ARBA" id="ARBA00023004"/>
    </source>
</evidence>
<name>A0A0C1EFH4_ASPUT</name>
<dbReference type="AlphaFoldDB" id="A0A0C1EFH4"/>
<evidence type="ECO:0000256" key="1">
    <source>
        <dbReference type="ARBA" id="ARBA00001971"/>
    </source>
</evidence>
<evidence type="ECO:0000256" key="11">
    <source>
        <dbReference type="ARBA" id="ARBA00023136"/>
    </source>
</evidence>
<evidence type="ECO:0000256" key="10">
    <source>
        <dbReference type="ARBA" id="ARBA00023033"/>
    </source>
</evidence>
<dbReference type="GO" id="GO:0005506">
    <property type="term" value="F:iron ion binding"/>
    <property type="evidence" value="ECO:0007669"/>
    <property type="project" value="InterPro"/>
</dbReference>
<dbReference type="InterPro" id="IPR001128">
    <property type="entry name" value="Cyt_P450"/>
</dbReference>
<dbReference type="CDD" id="cd11041">
    <property type="entry name" value="CYP503A1-like"/>
    <property type="match status" value="1"/>
</dbReference>
<dbReference type="Pfam" id="PF00067">
    <property type="entry name" value="p450"/>
    <property type="match status" value="2"/>
</dbReference>
<accession>A0A0C1EFH4</accession>
<dbReference type="SUPFAM" id="SSF48264">
    <property type="entry name" value="Cytochrome P450"/>
    <property type="match status" value="1"/>
</dbReference>
<evidence type="ECO:0000313" key="14">
    <source>
        <dbReference type="EMBL" id="KIA75419.1"/>
    </source>
</evidence>
<comment type="cofactor">
    <cofactor evidence="1">
        <name>heme</name>
        <dbReference type="ChEBI" id="CHEBI:30413"/>
    </cofactor>
</comment>
<keyword evidence="11" id="KW-0472">Membrane</keyword>
<protein>
    <submittedName>
        <fullName evidence="14">Cytochrome P450</fullName>
    </submittedName>
</protein>
<keyword evidence="4 12" id="KW-0349">Heme</keyword>
<evidence type="ECO:0000256" key="7">
    <source>
        <dbReference type="ARBA" id="ARBA00022989"/>
    </source>
</evidence>
<keyword evidence="9 12" id="KW-0408">Iron</keyword>
<keyword evidence="15" id="KW-1185">Reference proteome</keyword>
<sequence>MLQSLLQNNFLTVLGLLIAFGAATSLTWTAFTILSPYLRVKGANIFNDRTGSEILWTNARKRFQHGARELFKAAFAQHPNAFYIMTDTDVELILDSKYAPEVRNDRRFDIGKYNEDMFHGTIAGFEMFEDDHVLERVFVETVRNKLTRAIGKFVKPISVEAADGLREYWTDDTEWHSLPLHQSVLRTIAKQSSRVFQGAPLCYNPDWLRITVNHTVTFFEAAESLKVWPHPLRPLAAKFLPLCRKLRAEAREARSIIAPVLEERLKRVRAKMTQKNHLAEKRKTELEEEGEGDEEGNMIEWAEESANGAIYDAALLQMKVSLASIHTTSDLVSQTLFNLASRPELVKDLRKEVIEVIGQQGWVKPALYQLKLMDSVLKESQRLKPISIGRASPLKIKYLALDTCLTKIYSGTMVRTTTSPVTFSDGLQVPPSTRTLVSCHNMWTDSVHENPEEFDGYRFLKLRQLPGQENWTQLVSTSNNHLGFGHGMHACPGRFFAATTAKVLIAHVVLKYDLKLLDGQRPDIIEHGAAQYANVWCPIGIRRRREEIDLSVL</sequence>
<evidence type="ECO:0000256" key="6">
    <source>
        <dbReference type="ARBA" id="ARBA00022723"/>
    </source>
</evidence>
<dbReference type="Proteomes" id="UP000053475">
    <property type="component" value="Unassembled WGS sequence"/>
</dbReference>
<feature type="compositionally biased region" description="Acidic residues" evidence="13">
    <location>
        <begin position="286"/>
        <end position="295"/>
    </location>
</feature>
<reference evidence="14 15" key="1">
    <citation type="submission" date="2014-11" db="EMBL/GenBank/DDBJ databases">
        <title>Genomics derived discovery of secondary metabolites biosynthetic gene clusters in Aspergillus ustus.</title>
        <authorList>
            <person name="Pi B."/>
            <person name="Dai F."/>
            <person name="Song X."/>
            <person name="Zhu C."/>
            <person name="Li H."/>
            <person name="Yu D."/>
        </authorList>
    </citation>
    <scope>NUCLEOTIDE SEQUENCE [LARGE SCALE GENOMIC DNA]</scope>
    <source>
        <strain evidence="14 15">3.3904</strain>
    </source>
</reference>
<dbReference type="PROSITE" id="PS00086">
    <property type="entry name" value="CYTOCHROME_P450"/>
    <property type="match status" value="1"/>
</dbReference>
<gene>
    <name evidence="14" type="ORF">HK57_00139</name>
</gene>
<dbReference type="GO" id="GO:0016705">
    <property type="term" value="F:oxidoreductase activity, acting on paired donors, with incorporation or reduction of molecular oxygen"/>
    <property type="evidence" value="ECO:0007669"/>
    <property type="project" value="InterPro"/>
</dbReference>
<dbReference type="GO" id="GO:0020037">
    <property type="term" value="F:heme binding"/>
    <property type="evidence" value="ECO:0007669"/>
    <property type="project" value="InterPro"/>
</dbReference>
<comment type="similarity">
    <text evidence="3 12">Belongs to the cytochrome P450 family.</text>
</comment>
<organism evidence="14 15">
    <name type="scientific">Aspergillus ustus</name>
    <dbReference type="NCBI Taxonomy" id="40382"/>
    <lineage>
        <taxon>Eukaryota</taxon>
        <taxon>Fungi</taxon>
        <taxon>Dikarya</taxon>
        <taxon>Ascomycota</taxon>
        <taxon>Pezizomycotina</taxon>
        <taxon>Eurotiomycetes</taxon>
        <taxon>Eurotiomycetidae</taxon>
        <taxon>Eurotiales</taxon>
        <taxon>Aspergillaceae</taxon>
        <taxon>Aspergillus</taxon>
        <taxon>Aspergillus subgen. Nidulantes</taxon>
    </lineage>
</organism>
<dbReference type="GO" id="GO:0016020">
    <property type="term" value="C:membrane"/>
    <property type="evidence" value="ECO:0007669"/>
    <property type="project" value="UniProtKB-SubCell"/>
</dbReference>
<keyword evidence="6 12" id="KW-0479">Metal-binding</keyword>
<evidence type="ECO:0000256" key="8">
    <source>
        <dbReference type="ARBA" id="ARBA00023002"/>
    </source>
</evidence>
<evidence type="ECO:0000256" key="12">
    <source>
        <dbReference type="RuleBase" id="RU000461"/>
    </source>
</evidence>
<keyword evidence="7" id="KW-1133">Transmembrane helix</keyword>
<keyword evidence="8 12" id="KW-0560">Oxidoreductase</keyword>
<proteinExistence type="inferred from homology"/>
<evidence type="ECO:0000256" key="13">
    <source>
        <dbReference type="SAM" id="MobiDB-lite"/>
    </source>
</evidence>
<keyword evidence="5" id="KW-0812">Transmembrane</keyword>
<evidence type="ECO:0000256" key="3">
    <source>
        <dbReference type="ARBA" id="ARBA00010617"/>
    </source>
</evidence>
<dbReference type="PANTHER" id="PTHR46206:SF2">
    <property type="entry name" value="CYTOCHROME P450 MONOOXYGENASE AUSG-RELATED"/>
    <property type="match status" value="1"/>
</dbReference>
<evidence type="ECO:0000256" key="4">
    <source>
        <dbReference type="ARBA" id="ARBA00022617"/>
    </source>
</evidence>
<dbReference type="GO" id="GO:0004497">
    <property type="term" value="F:monooxygenase activity"/>
    <property type="evidence" value="ECO:0007669"/>
    <property type="project" value="UniProtKB-KW"/>
</dbReference>
<dbReference type="PANTHER" id="PTHR46206">
    <property type="entry name" value="CYTOCHROME P450"/>
    <property type="match status" value="1"/>
</dbReference>